<keyword evidence="6 9" id="KW-0472">Membrane</keyword>
<evidence type="ECO:0000256" key="7">
    <source>
        <dbReference type="ARBA" id="ARBA00038032"/>
    </source>
</evidence>
<evidence type="ECO:0000256" key="2">
    <source>
        <dbReference type="ARBA" id="ARBA00022448"/>
    </source>
</evidence>
<dbReference type="GO" id="GO:0031460">
    <property type="term" value="P:glycine betaine transport"/>
    <property type="evidence" value="ECO:0007669"/>
    <property type="project" value="TreeGrafter"/>
</dbReference>
<dbReference type="Pfam" id="PF00893">
    <property type="entry name" value="Multi_Drug_Res"/>
    <property type="match status" value="1"/>
</dbReference>
<evidence type="ECO:0000256" key="9">
    <source>
        <dbReference type="SAM" id="Phobius"/>
    </source>
</evidence>
<dbReference type="PANTHER" id="PTHR30561">
    <property type="entry name" value="SMR FAMILY PROTON-DEPENDENT DRUG EFFLUX TRANSPORTER SUGE"/>
    <property type="match status" value="1"/>
</dbReference>
<sequence length="105" mass="11293">MRGYFFIFMTVLSEVVATAAQKEALDFTRVLPTLVMVVGYISSFIFLALSLRLVPMGIVYAGSAGLSIVLANLAGWIYFRDQLNGHQAAGILLILVGISVIAAPQ</sequence>
<evidence type="ECO:0000256" key="6">
    <source>
        <dbReference type="ARBA" id="ARBA00023136"/>
    </source>
</evidence>
<gene>
    <name evidence="10" type="ORF">AD933_14235</name>
</gene>
<organism evidence="10 11">
    <name type="scientific">Acetobacter malorum</name>
    <dbReference type="NCBI Taxonomy" id="178901"/>
    <lineage>
        <taxon>Bacteria</taxon>
        <taxon>Pseudomonadati</taxon>
        <taxon>Pseudomonadota</taxon>
        <taxon>Alphaproteobacteria</taxon>
        <taxon>Acetobacterales</taxon>
        <taxon>Acetobacteraceae</taxon>
        <taxon>Acetobacter</taxon>
    </lineage>
</organism>
<keyword evidence="5 9" id="KW-1133">Transmembrane helix</keyword>
<dbReference type="SUPFAM" id="SSF103481">
    <property type="entry name" value="Multidrug resistance efflux transporter EmrE"/>
    <property type="match status" value="1"/>
</dbReference>
<evidence type="ECO:0000256" key="4">
    <source>
        <dbReference type="ARBA" id="ARBA00022692"/>
    </source>
</evidence>
<dbReference type="GO" id="GO:0005886">
    <property type="term" value="C:plasma membrane"/>
    <property type="evidence" value="ECO:0007669"/>
    <property type="project" value="UniProtKB-SubCell"/>
</dbReference>
<proteinExistence type="inferred from homology"/>
<name>A0A149RJT2_9PROT</name>
<comment type="subcellular location">
    <subcellularLocation>
        <location evidence="1 8">Cell membrane</location>
        <topology evidence="1 8">Multi-pass membrane protein</topology>
    </subcellularLocation>
</comment>
<dbReference type="RefSeq" id="WP_061509046.1">
    <property type="nucleotide sequence ID" value="NZ_CALAZD010000080.1"/>
</dbReference>
<keyword evidence="3" id="KW-1003">Cell membrane</keyword>
<reference evidence="10 11" key="1">
    <citation type="submission" date="2015-06" db="EMBL/GenBank/DDBJ databases">
        <title>Improved classification and identification of acetic acid bacteria using matrix-assisted laser desorption/ionization time-of-flight mass spectrometry; Gluconobacter nephelii and Gluconobacter uchimurae are later heterotypic synonyms of Gluconobacter japonicus and Gluconobacter oxydans, respectively.</title>
        <authorList>
            <person name="Li L."/>
            <person name="Cleenwerck I."/>
            <person name="De Vuyst L."/>
            <person name="Vandamme P."/>
        </authorList>
    </citation>
    <scope>NUCLEOTIDE SEQUENCE [LARGE SCALE GENOMIC DNA]</scope>
    <source>
        <strain evidence="10 11">LMG 1552</strain>
    </source>
</reference>
<evidence type="ECO:0000256" key="8">
    <source>
        <dbReference type="RuleBase" id="RU003942"/>
    </source>
</evidence>
<dbReference type="InterPro" id="IPR045324">
    <property type="entry name" value="Small_multidrug_res"/>
</dbReference>
<dbReference type="GO" id="GO:0015220">
    <property type="term" value="F:choline transmembrane transporter activity"/>
    <property type="evidence" value="ECO:0007669"/>
    <property type="project" value="TreeGrafter"/>
</dbReference>
<dbReference type="AlphaFoldDB" id="A0A149RJT2"/>
<evidence type="ECO:0000313" key="10">
    <source>
        <dbReference type="EMBL" id="KXV14070.1"/>
    </source>
</evidence>
<evidence type="ECO:0000256" key="5">
    <source>
        <dbReference type="ARBA" id="ARBA00022989"/>
    </source>
</evidence>
<keyword evidence="2" id="KW-0813">Transport</keyword>
<comment type="similarity">
    <text evidence="7 8">Belongs to the drug/metabolite transporter (DMT) superfamily. Small multidrug resistance (SMR) (TC 2.A.7.1) family.</text>
</comment>
<keyword evidence="4 8" id="KW-0812">Transmembrane</keyword>
<dbReference type="Gene3D" id="1.10.3730.20">
    <property type="match status" value="1"/>
</dbReference>
<dbReference type="InterPro" id="IPR000390">
    <property type="entry name" value="Small_drug/metabolite_transptr"/>
</dbReference>
<evidence type="ECO:0000313" key="11">
    <source>
        <dbReference type="Proteomes" id="UP000075526"/>
    </source>
</evidence>
<evidence type="ECO:0000256" key="3">
    <source>
        <dbReference type="ARBA" id="ARBA00022475"/>
    </source>
</evidence>
<feature type="transmembrane region" description="Helical" evidence="9">
    <location>
        <begin position="30"/>
        <end position="51"/>
    </location>
</feature>
<feature type="transmembrane region" description="Helical" evidence="9">
    <location>
        <begin position="58"/>
        <end position="79"/>
    </location>
</feature>
<protein>
    <submittedName>
        <fullName evidence="10">Quaternary ammonium transporter</fullName>
    </submittedName>
</protein>
<feature type="transmembrane region" description="Helical" evidence="9">
    <location>
        <begin position="85"/>
        <end position="103"/>
    </location>
</feature>
<dbReference type="Proteomes" id="UP000075526">
    <property type="component" value="Unassembled WGS sequence"/>
</dbReference>
<dbReference type="GO" id="GO:0015297">
    <property type="term" value="F:antiporter activity"/>
    <property type="evidence" value="ECO:0007669"/>
    <property type="project" value="TreeGrafter"/>
</dbReference>
<dbReference type="EMBL" id="LHZF01000175">
    <property type="protein sequence ID" value="KXV14070.1"/>
    <property type="molecule type" value="Genomic_DNA"/>
</dbReference>
<evidence type="ECO:0000256" key="1">
    <source>
        <dbReference type="ARBA" id="ARBA00004651"/>
    </source>
</evidence>
<dbReference type="PANTHER" id="PTHR30561:SF1">
    <property type="entry name" value="MULTIDRUG TRANSPORTER EMRE"/>
    <property type="match status" value="1"/>
</dbReference>
<dbReference type="GO" id="GO:0015199">
    <property type="term" value="F:amino-acid betaine transmembrane transporter activity"/>
    <property type="evidence" value="ECO:0007669"/>
    <property type="project" value="TreeGrafter"/>
</dbReference>
<accession>A0A149RJT2</accession>
<dbReference type="InterPro" id="IPR037185">
    <property type="entry name" value="EmrE-like"/>
</dbReference>
<dbReference type="PATRIC" id="fig|178901.13.peg.2454"/>
<comment type="caution">
    <text evidence="10">The sequence shown here is derived from an EMBL/GenBank/DDBJ whole genome shotgun (WGS) entry which is preliminary data.</text>
</comment>